<name>A0ABV2ESK6_9STRE</name>
<dbReference type="Proteomes" id="UP001549134">
    <property type="component" value="Unassembled WGS sequence"/>
</dbReference>
<evidence type="ECO:0000313" key="2">
    <source>
        <dbReference type="Proteomes" id="UP001549134"/>
    </source>
</evidence>
<reference evidence="1 2" key="1">
    <citation type="submission" date="2024-06" db="EMBL/GenBank/DDBJ databases">
        <title>Genomic Encyclopedia of Type Strains, Phase IV (KMG-IV): sequencing the most valuable type-strain genomes for metagenomic binning, comparative biology and taxonomic classification.</title>
        <authorList>
            <person name="Goeker M."/>
        </authorList>
    </citation>
    <scope>NUCLEOTIDE SEQUENCE [LARGE SCALE GENOMIC DNA]</scope>
    <source>
        <strain evidence="1 2">DSM 29126</strain>
    </source>
</reference>
<dbReference type="RefSeq" id="WP_024392032.1">
    <property type="nucleotide sequence ID" value="NZ_AP024276.1"/>
</dbReference>
<sequence length="150" mass="17373">MIYDLIENIGHYKGLDPYFDKAIASIQSADYLHQDIGGYQVDGDRVFYMVQENELVEPVNRFEYHRRYADLHFLVSGEEVISYAYDTNAELEPFSITSDIGFLAASKQLDLVINNRFFAFFFPGEAHLPNQVSGLGRQVRKCVYKIWIED</sequence>
<gene>
    <name evidence="1" type="ORF">ABID50_001324</name>
</gene>
<protein>
    <submittedName>
        <fullName evidence="1">YhcH/YjgK/YiaL family protein</fullName>
    </submittedName>
</protein>
<accession>A0ABV2ESK6</accession>
<keyword evidence="2" id="KW-1185">Reference proteome</keyword>
<dbReference type="PANTHER" id="PTHR34986:SF1">
    <property type="entry name" value="PROTEIN YIAL"/>
    <property type="match status" value="1"/>
</dbReference>
<proteinExistence type="predicted"/>
<organism evidence="1 2">
    <name type="scientific">Streptococcus parasuis</name>
    <dbReference type="NCBI Taxonomy" id="1501662"/>
    <lineage>
        <taxon>Bacteria</taxon>
        <taxon>Bacillati</taxon>
        <taxon>Bacillota</taxon>
        <taxon>Bacilli</taxon>
        <taxon>Lactobacillales</taxon>
        <taxon>Streptococcaceae</taxon>
        <taxon>Streptococcus</taxon>
    </lineage>
</organism>
<dbReference type="InterPro" id="IPR004375">
    <property type="entry name" value="NanQ/TabA/YiaL"/>
</dbReference>
<dbReference type="InterPro" id="IPR037012">
    <property type="entry name" value="NanQ/TabA/YiaL_sf"/>
</dbReference>
<dbReference type="Pfam" id="PF04074">
    <property type="entry name" value="DUF386"/>
    <property type="match status" value="1"/>
</dbReference>
<dbReference type="NCBIfam" id="TIGR00022">
    <property type="entry name" value="YhcH/YjgK/YiaL family protein"/>
    <property type="match status" value="1"/>
</dbReference>
<comment type="caution">
    <text evidence="1">The sequence shown here is derived from an EMBL/GenBank/DDBJ whole genome shotgun (WGS) entry which is preliminary data.</text>
</comment>
<dbReference type="EMBL" id="JBEPLX010000013">
    <property type="protein sequence ID" value="MET3534165.1"/>
    <property type="molecule type" value="Genomic_DNA"/>
</dbReference>
<evidence type="ECO:0000313" key="1">
    <source>
        <dbReference type="EMBL" id="MET3534165.1"/>
    </source>
</evidence>
<dbReference type="PANTHER" id="PTHR34986">
    <property type="entry name" value="EVOLVED BETA-GALACTOSIDASE SUBUNIT BETA"/>
    <property type="match status" value="1"/>
</dbReference>
<dbReference type="Gene3D" id="2.60.120.370">
    <property type="entry name" value="YhcH/YjgK/YiaL"/>
    <property type="match status" value="1"/>
</dbReference>
<dbReference type="SUPFAM" id="SSF51197">
    <property type="entry name" value="Clavaminate synthase-like"/>
    <property type="match status" value="1"/>
</dbReference>
<dbReference type="GeneID" id="78827563"/>